<name>E9SXI5_RHOHA</name>
<evidence type="ECO:0000313" key="2">
    <source>
        <dbReference type="Proteomes" id="UP000004245"/>
    </source>
</evidence>
<reference evidence="1" key="1">
    <citation type="submission" date="2011-01" db="EMBL/GenBank/DDBJ databases">
        <authorList>
            <person name="Muzny D."/>
            <person name="Qin X."/>
            <person name="Buhay C."/>
            <person name="Dugan-Rocha S."/>
            <person name="Ding Y."/>
            <person name="Chen G."/>
            <person name="Hawes A."/>
            <person name="Holder M."/>
            <person name="Jhangiani S."/>
            <person name="Johnson A."/>
            <person name="Khan Z."/>
            <person name="Li Z."/>
            <person name="Liu W."/>
            <person name="Liu X."/>
            <person name="Perez L."/>
            <person name="Shen H."/>
            <person name="Wang Q."/>
            <person name="Watt J."/>
            <person name="Xi L."/>
            <person name="Xin Y."/>
            <person name="Zhou J."/>
            <person name="Deng J."/>
            <person name="Jiang H."/>
            <person name="Liu Y."/>
            <person name="Qu J."/>
            <person name="Song X.-Z."/>
            <person name="Zhang L."/>
            <person name="Villasana D."/>
            <person name="Johnson A."/>
            <person name="Liu J."/>
            <person name="Liyanage D."/>
            <person name="Lorensuhewa L."/>
            <person name="Robinson T."/>
            <person name="Song A."/>
            <person name="Song B.-B."/>
            <person name="Dinh H."/>
            <person name="Thornton R."/>
            <person name="Coyle M."/>
            <person name="Francisco L."/>
            <person name="Jackson L."/>
            <person name="Javaid M."/>
            <person name="Korchina V."/>
            <person name="Kovar C."/>
            <person name="Mata R."/>
            <person name="Mathew T."/>
            <person name="Ngo R."/>
            <person name="Nguyen L."/>
            <person name="Nguyen N."/>
            <person name="Okwuonu G."/>
            <person name="Ongeri F."/>
            <person name="Pham C."/>
            <person name="Simmons D."/>
            <person name="Wilczek-Boney K."/>
            <person name="Hale W."/>
            <person name="Jakkamsetti A."/>
            <person name="Pham P."/>
            <person name="Ruth R."/>
            <person name="San Lucas F."/>
            <person name="Warren J."/>
            <person name="Zhang J."/>
            <person name="Zhao Z."/>
            <person name="Zhou C."/>
            <person name="Zhu D."/>
            <person name="Lee S."/>
            <person name="Bess C."/>
            <person name="Blankenburg K."/>
            <person name="Forbes L."/>
            <person name="Fu Q."/>
            <person name="Gubbala S."/>
            <person name="Hirani K."/>
            <person name="Jayaseelan J.C."/>
            <person name="Lara F."/>
            <person name="Munidasa M."/>
            <person name="Palculict T."/>
            <person name="Patil S."/>
            <person name="Pu L.-L."/>
            <person name="Saada N."/>
            <person name="Tang L."/>
            <person name="Weissenberger G."/>
            <person name="Zhu Y."/>
            <person name="Hemphill L."/>
            <person name="Shang Y."/>
            <person name="Youmans B."/>
            <person name="Ayvaz T."/>
            <person name="Ross M."/>
            <person name="Santibanez J."/>
            <person name="Aqrawi P."/>
            <person name="Gross S."/>
            <person name="Joshi V."/>
            <person name="Fowler G."/>
            <person name="Nazareth L."/>
            <person name="Reid J."/>
            <person name="Worley K."/>
            <person name="Petrosino J."/>
            <person name="Highlander S."/>
            <person name="Gibbs R."/>
        </authorList>
    </citation>
    <scope>NUCLEOTIDE SEQUENCE [LARGE SCALE GENOMIC DNA]</scope>
    <source>
        <strain evidence="1">ATCC 33707</strain>
    </source>
</reference>
<dbReference type="Proteomes" id="UP000004245">
    <property type="component" value="Unassembled WGS sequence"/>
</dbReference>
<dbReference type="HOGENOM" id="CLU_3084180_0_0_11"/>
<gene>
    <name evidence="1" type="ORF">HMPREF0724_10836</name>
</gene>
<evidence type="ECO:0000313" key="1">
    <source>
        <dbReference type="EMBL" id="EGD25622.1"/>
    </source>
</evidence>
<sequence length="52" mass="5722">MRRRAAPEVHELVSSKRWGKPGYIGSAALFRAWEQANYITGQQISVSGGFGV</sequence>
<dbReference type="InterPro" id="IPR036291">
    <property type="entry name" value="NAD(P)-bd_dom_sf"/>
</dbReference>
<dbReference type="SUPFAM" id="SSF51735">
    <property type="entry name" value="NAD(P)-binding Rossmann-fold domains"/>
    <property type="match status" value="1"/>
</dbReference>
<dbReference type="Gene3D" id="3.40.50.720">
    <property type="entry name" value="NAD(P)-binding Rossmann-like Domain"/>
    <property type="match status" value="1"/>
</dbReference>
<proteinExistence type="predicted"/>
<protein>
    <submittedName>
        <fullName evidence="1">Uncharacterized protein</fullName>
    </submittedName>
</protein>
<keyword evidence="2" id="KW-1185">Reference proteome</keyword>
<dbReference type="AlphaFoldDB" id="E9SXI5"/>
<accession>E9SXI5</accession>
<dbReference type="EMBL" id="ADNW02000005">
    <property type="protein sequence ID" value="EGD25622.1"/>
    <property type="molecule type" value="Genomic_DNA"/>
</dbReference>
<organism evidence="1 2">
    <name type="scientific">Prescottella equi ATCC 33707</name>
    <dbReference type="NCBI Taxonomy" id="525370"/>
    <lineage>
        <taxon>Bacteria</taxon>
        <taxon>Bacillati</taxon>
        <taxon>Actinomycetota</taxon>
        <taxon>Actinomycetes</taxon>
        <taxon>Mycobacteriales</taxon>
        <taxon>Nocardiaceae</taxon>
        <taxon>Prescottella</taxon>
    </lineage>
</organism>
<comment type="caution">
    <text evidence="1">The sequence shown here is derived from an EMBL/GenBank/DDBJ whole genome shotgun (WGS) entry which is preliminary data.</text>
</comment>